<dbReference type="EMBL" id="CAJNOJ010000521">
    <property type="protein sequence ID" value="CAF1475029.1"/>
    <property type="molecule type" value="Genomic_DNA"/>
</dbReference>
<gene>
    <name evidence="3" type="ORF">EDS130_LOCUS41049</name>
    <name evidence="2" type="ORF">XAT740_LOCUS20682</name>
</gene>
<dbReference type="Proteomes" id="UP000663852">
    <property type="component" value="Unassembled WGS sequence"/>
</dbReference>
<comment type="caution">
    <text evidence="2">The sequence shown here is derived from an EMBL/GenBank/DDBJ whole genome shotgun (WGS) entry which is preliminary data.</text>
</comment>
<keyword evidence="4" id="KW-1185">Reference proteome</keyword>
<proteinExistence type="predicted"/>
<dbReference type="OrthoDB" id="10064970at2759"/>
<name>A0A814SDS2_ADIRI</name>
<evidence type="ECO:0000256" key="1">
    <source>
        <dbReference type="SAM" id="MobiDB-lite"/>
    </source>
</evidence>
<evidence type="ECO:0000313" key="2">
    <source>
        <dbReference type="EMBL" id="CAF1145941.1"/>
    </source>
</evidence>
<reference evidence="2" key="1">
    <citation type="submission" date="2021-02" db="EMBL/GenBank/DDBJ databases">
        <authorList>
            <person name="Nowell W R."/>
        </authorList>
    </citation>
    <scope>NUCLEOTIDE SEQUENCE</scope>
</reference>
<accession>A0A814SDS2</accession>
<feature type="compositionally biased region" description="Low complexity" evidence="1">
    <location>
        <begin position="757"/>
        <end position="767"/>
    </location>
</feature>
<protein>
    <submittedName>
        <fullName evidence="2">Uncharacterized protein</fullName>
    </submittedName>
</protein>
<dbReference type="AlphaFoldDB" id="A0A814SDS2"/>
<evidence type="ECO:0000313" key="3">
    <source>
        <dbReference type="EMBL" id="CAF1475029.1"/>
    </source>
</evidence>
<sequence>MSTSPPSSAINLTQEVLSFSNDAFYSLVNEQCGSVAVEIMKAQDISSVECLLQINSIFLFLELDSNDLIPLKKKAGIYLNDGRYVVKKGLMYKVNAFLQSLHALNQQHLIDNPSGNSCTSSDVIISSDILEKFPFIRTIITYSKVILTSNVDFTFLNIVLKSIFNNLISNEKGYRYDDIIRQFAASIYILGGRTLYEFLRLNIPALLPSTQIIQSYIISSENRLTEGHFNYDCISNYFSLNNSSLGFCAEDCTAIVPKVTYDTSSNSFIGFARPLDANGKPIADLFSTDSFARFENWYSTFPLAKSLNAFAVQPLSSLQNQSLPYLLTAFGTDGKFTASDVLSRWYHIYQEFKSRGVRIIGFSSDCDSRYLLAMKATLGFFAHFVFDDHPDLFSIDLPATWSWFFMQHEILFVCMQDATHICTKLRNRLLSTTTSLLFGDQLINIDPLLYLIDNVSKFDHGLVRSDVNPKDRQNYGSAEKISNDNVLKLLEQIPNSIGIYIYLQAIKSVRLAYIQKTTSIIDRIFHGWTAVFIFRFWFLWINKTDIQGLNDILLNLSNDNVQCDEYLKPKSRYFITYQSHFSVEINAHSLVYLTMLVSEQQLPVEALKIWLQNSQTCEGIFRSARSISSVFSSGVNFTASQFLSQVNKLSTLQNIKNNQHLNLLRFPQHHKLSKISNHTFDISNSSIPSKHDIEQTINKSFEYVLQLISPLKIKGFVKDDGNAITLKALSDTVSRQLDSFWSKEIELNDTTDDSSTDTDAITPDSSDNNCDDDAIELDEEQGSIRTSSTSGFQGIRVFDNVKQEREHTYFKVSINNQTKFLHKQTATWLMEKDKNSLSADRVSRFRGV</sequence>
<dbReference type="EMBL" id="CAJNOR010001454">
    <property type="protein sequence ID" value="CAF1145941.1"/>
    <property type="molecule type" value="Genomic_DNA"/>
</dbReference>
<evidence type="ECO:0000313" key="4">
    <source>
        <dbReference type="Proteomes" id="UP000663828"/>
    </source>
</evidence>
<dbReference type="PANTHER" id="PTHR33173:SF2">
    <property type="entry name" value="MYND-TYPE DOMAIN-CONTAINING PROTEIN"/>
    <property type="match status" value="1"/>
</dbReference>
<dbReference type="PANTHER" id="PTHR33173">
    <property type="match status" value="1"/>
</dbReference>
<organism evidence="2 4">
    <name type="scientific">Adineta ricciae</name>
    <name type="common">Rotifer</name>
    <dbReference type="NCBI Taxonomy" id="249248"/>
    <lineage>
        <taxon>Eukaryota</taxon>
        <taxon>Metazoa</taxon>
        <taxon>Spiralia</taxon>
        <taxon>Gnathifera</taxon>
        <taxon>Rotifera</taxon>
        <taxon>Eurotatoria</taxon>
        <taxon>Bdelloidea</taxon>
        <taxon>Adinetida</taxon>
        <taxon>Adinetidae</taxon>
        <taxon>Adineta</taxon>
    </lineage>
</organism>
<feature type="region of interest" description="Disordered" evidence="1">
    <location>
        <begin position="749"/>
        <end position="772"/>
    </location>
</feature>
<dbReference type="Proteomes" id="UP000663828">
    <property type="component" value="Unassembled WGS sequence"/>
</dbReference>